<dbReference type="HOGENOM" id="CLU_096111_3_0_2"/>
<dbReference type="Gene3D" id="3.10.690.10">
    <property type="entry name" value="Bifunctional nuclease domain"/>
    <property type="match status" value="1"/>
</dbReference>
<gene>
    <name evidence="2" type="ORF">MSSIH_0441</name>
</gene>
<evidence type="ECO:0000313" key="3">
    <source>
        <dbReference type="Proteomes" id="UP000033092"/>
    </source>
</evidence>
<evidence type="ECO:0000313" key="2">
    <source>
        <dbReference type="EMBL" id="AKB31131.1"/>
    </source>
</evidence>
<name>A0A0E3L9Z5_9EURY</name>
<organism evidence="2 3">
    <name type="scientific">Methanosarcina siciliae HI350</name>
    <dbReference type="NCBI Taxonomy" id="1434119"/>
    <lineage>
        <taxon>Archaea</taxon>
        <taxon>Methanobacteriati</taxon>
        <taxon>Methanobacteriota</taxon>
        <taxon>Stenosarchaea group</taxon>
        <taxon>Methanomicrobia</taxon>
        <taxon>Methanosarcinales</taxon>
        <taxon>Methanosarcinaceae</taxon>
        <taxon>Methanosarcina</taxon>
    </lineage>
</organism>
<dbReference type="SUPFAM" id="SSF103256">
    <property type="entry name" value="Hypothetical protein TM0160"/>
    <property type="match status" value="1"/>
</dbReference>
<dbReference type="Pfam" id="PF02577">
    <property type="entry name" value="BFN_dom"/>
    <property type="match status" value="1"/>
</dbReference>
<reference evidence="2 3" key="1">
    <citation type="submission" date="2014-07" db="EMBL/GenBank/DDBJ databases">
        <title>Methanogenic archaea and the global carbon cycle.</title>
        <authorList>
            <person name="Henriksen J.R."/>
            <person name="Luke J."/>
            <person name="Reinhart S."/>
            <person name="Benedict M.N."/>
            <person name="Youngblut N.D."/>
            <person name="Metcalf M.E."/>
            <person name="Whitaker R.J."/>
            <person name="Metcalf W.W."/>
        </authorList>
    </citation>
    <scope>NUCLEOTIDE SEQUENCE [LARGE SCALE GENOMIC DNA]</scope>
    <source>
        <strain evidence="2 3">HI350</strain>
    </source>
</reference>
<dbReference type="AlphaFoldDB" id="A0A0E3L9Z5"/>
<dbReference type="EMBL" id="CP009507">
    <property type="protein sequence ID" value="AKB31131.1"/>
    <property type="molecule type" value="Genomic_DNA"/>
</dbReference>
<sequence>MDTDDYEDFEEIRVKDVYIVDVFSDPTPVVLLENLKGEMLPIYIGHLEALSIGNVIKKISPPRPMAHDLMVNIFDRLDIKVEGVMIDDKVDKVYYARLLIKKDNNIMQFDARPSDCIALALRVGAPIRIRKKVLECSEIEMSRLEGARVMNIFG</sequence>
<dbReference type="Proteomes" id="UP000033092">
    <property type="component" value="Chromosome"/>
</dbReference>
<dbReference type="GO" id="GO:0004518">
    <property type="term" value="F:nuclease activity"/>
    <property type="evidence" value="ECO:0007669"/>
    <property type="project" value="InterPro"/>
</dbReference>
<evidence type="ECO:0000259" key="1">
    <source>
        <dbReference type="PROSITE" id="PS51658"/>
    </source>
</evidence>
<dbReference type="GeneID" id="41604403"/>
<feature type="domain" description="BFN" evidence="1">
    <location>
        <begin position="9"/>
        <end position="141"/>
    </location>
</feature>
<dbReference type="PANTHER" id="PTHR15160:SF1">
    <property type="entry name" value="VON HIPPEL-LINDAU DISEASE TUMOR SUPPRESSOR"/>
    <property type="match status" value="1"/>
</dbReference>
<dbReference type="PANTHER" id="PTHR15160">
    <property type="entry name" value="VON HIPPEL-LINDAU PROTEIN"/>
    <property type="match status" value="1"/>
</dbReference>
<dbReference type="InterPro" id="IPR003729">
    <property type="entry name" value="Bi_nuclease_dom"/>
</dbReference>
<dbReference type="InterPro" id="IPR036104">
    <property type="entry name" value="BFN_sf"/>
</dbReference>
<dbReference type="KEGG" id="msz:MSSIH_0441"/>
<dbReference type="RefSeq" id="WP_048169706.1">
    <property type="nucleotide sequence ID" value="NZ_CP009507.1"/>
</dbReference>
<dbReference type="PATRIC" id="fig|1434119.4.peg.563"/>
<proteinExistence type="predicted"/>
<accession>A0A0E3L9Z5</accession>
<protein>
    <recommendedName>
        <fullName evidence="1">BFN domain-containing protein</fullName>
    </recommendedName>
</protein>
<dbReference type="PROSITE" id="PS51658">
    <property type="entry name" value="BFN"/>
    <property type="match status" value="1"/>
</dbReference>
<dbReference type="GeneID" id="24859229"/>